<name>A0A8S3RNP7_MYTED</name>
<dbReference type="OrthoDB" id="8065273at2759"/>
<sequence length="296" mass="33445">MLSLKNTLNKEFDNWTKDVKVIRAKYFYMNYLFSDQLYDLYMFLKGNANADTKNRESVIAVLNYMGLPTDHLLQIQMIYQKISSNGPDNYRTALENIGKTLDLVSKPTTLDLVSKPTTLDLLGKPTTLDLVGKPTTLDLVGKPTTLDLVGKPTTLDLVGKQTTLDIVGKPTTLDLVGKPTTSDLVGTPTALDLVGKPILTTTRNHKFIGEDRRASFFEKVQPGQPSFAWLDDNSKLVIKVLLALYHNTTNILPEANQVIFCSEETTYEEIDLLIQRCIESSKDHKQRKYHKQRKLY</sequence>
<dbReference type="Proteomes" id="UP000683360">
    <property type="component" value="Unassembled WGS sequence"/>
</dbReference>
<reference evidence="1" key="1">
    <citation type="submission" date="2021-03" db="EMBL/GenBank/DDBJ databases">
        <authorList>
            <person name="Bekaert M."/>
        </authorList>
    </citation>
    <scope>NUCLEOTIDE SEQUENCE</scope>
</reference>
<evidence type="ECO:0000313" key="2">
    <source>
        <dbReference type="Proteomes" id="UP000683360"/>
    </source>
</evidence>
<dbReference type="EMBL" id="CAJPWZ010001228">
    <property type="protein sequence ID" value="CAG2210253.1"/>
    <property type="molecule type" value="Genomic_DNA"/>
</dbReference>
<gene>
    <name evidence="1" type="ORF">MEDL_24340</name>
</gene>
<protein>
    <submittedName>
        <fullName evidence="1">Uncharacterized protein</fullName>
    </submittedName>
</protein>
<comment type="caution">
    <text evidence="1">The sequence shown here is derived from an EMBL/GenBank/DDBJ whole genome shotgun (WGS) entry which is preliminary data.</text>
</comment>
<keyword evidence="2" id="KW-1185">Reference proteome</keyword>
<organism evidence="1 2">
    <name type="scientific">Mytilus edulis</name>
    <name type="common">Blue mussel</name>
    <dbReference type="NCBI Taxonomy" id="6550"/>
    <lineage>
        <taxon>Eukaryota</taxon>
        <taxon>Metazoa</taxon>
        <taxon>Spiralia</taxon>
        <taxon>Lophotrochozoa</taxon>
        <taxon>Mollusca</taxon>
        <taxon>Bivalvia</taxon>
        <taxon>Autobranchia</taxon>
        <taxon>Pteriomorphia</taxon>
        <taxon>Mytilida</taxon>
        <taxon>Mytiloidea</taxon>
        <taxon>Mytilidae</taxon>
        <taxon>Mytilinae</taxon>
        <taxon>Mytilus</taxon>
    </lineage>
</organism>
<dbReference type="AlphaFoldDB" id="A0A8S3RNP7"/>
<proteinExistence type="predicted"/>
<accession>A0A8S3RNP7</accession>
<evidence type="ECO:0000313" key="1">
    <source>
        <dbReference type="EMBL" id="CAG2210253.1"/>
    </source>
</evidence>